<dbReference type="Proteomes" id="UP000541426">
    <property type="component" value="Unassembled WGS sequence"/>
</dbReference>
<keyword evidence="4 7" id="KW-0597">Phosphoprotein</keyword>
<evidence type="ECO:0000256" key="5">
    <source>
        <dbReference type="ARBA" id="ARBA00022679"/>
    </source>
</evidence>
<dbReference type="SUPFAM" id="SSF55785">
    <property type="entry name" value="PYP-like sensor domain (PAS domain)"/>
    <property type="match status" value="1"/>
</dbReference>
<dbReference type="PANTHER" id="PTHR43065:SF42">
    <property type="entry name" value="TWO-COMPONENT SENSOR PPRA"/>
    <property type="match status" value="1"/>
</dbReference>
<dbReference type="GO" id="GO:0000155">
    <property type="term" value="F:phosphorelay sensor kinase activity"/>
    <property type="evidence" value="ECO:0007669"/>
    <property type="project" value="InterPro"/>
</dbReference>
<dbReference type="Gene3D" id="3.30.565.10">
    <property type="entry name" value="Histidine kinase-like ATPase, C-terminal domain"/>
    <property type="match status" value="1"/>
</dbReference>
<dbReference type="EC" id="2.7.13.3" evidence="3"/>
<dbReference type="PROSITE" id="PS50109">
    <property type="entry name" value="HIS_KIN"/>
    <property type="match status" value="1"/>
</dbReference>
<dbReference type="InterPro" id="IPR011006">
    <property type="entry name" value="CheY-like_superfamily"/>
</dbReference>
<evidence type="ECO:0000313" key="13">
    <source>
        <dbReference type="Proteomes" id="UP000541426"/>
    </source>
</evidence>
<evidence type="ECO:0000313" key="12">
    <source>
        <dbReference type="EMBL" id="MBB3987546.1"/>
    </source>
</evidence>
<accession>A0A7W6DQW0</accession>
<proteinExistence type="predicted"/>
<dbReference type="SMART" id="SM00304">
    <property type="entry name" value="HAMP"/>
    <property type="match status" value="1"/>
</dbReference>
<evidence type="ECO:0000256" key="4">
    <source>
        <dbReference type="ARBA" id="ARBA00022553"/>
    </source>
</evidence>
<dbReference type="PANTHER" id="PTHR43065">
    <property type="entry name" value="SENSOR HISTIDINE KINASE"/>
    <property type="match status" value="1"/>
</dbReference>
<sequence>MEQEVAKVISNLDRVQRSSGSDPALDLPLSRLRSAINDLAQALLPQSDRQAELKAIDRALVRLNTRSRRMARDEVLPLGVRQDWSALQQLTAVALDAARAEELIELGGFSRDFQRQSAALQSFASGHQRQTFDEISEVVQRGAGLFVLKHGQLSARLDAENALFRIRQETRRVNAFAETKVVQAEDRLSRARAATSDTLGYARNAFLALILSSLFVAVTSSFYVSRYVARNLERISGAMRQLASGNLRVDLPDPPTSQDEIGQLFTAFGVFRDNAQKLDRRTAQIRHQNALFSRVFQNIKDGVAVEAEDGRIIAENENLRRLLRLPPGSEGRTDRMSDLILASPFSRSAGGEERGGFEEYGDTDGNVIEIHLSPLPDGGKVWLISATTERKRIEARLEAIRRVEALGKVSGEVAHDFGNILSSISGNLHLLEQAQPERRRDLHNRLGAAVDLGASLTERLLAFARKQHLAPQVTDVSELVTGMADLLEITIPEQISLVVDVPETPVTCLVDPGQLESAILNLCINAGQAIVATGVGAGQIVVSVQADDMVRVVVRDTGCGMSEEVLRHATEPFFTRKPDGSGTGLGLSMVDGFVHQSGGRLDIETATHGQSRGTTVSLSFPRHEAPEETPSGCGSVTALVVDDDPVALERSCECLEALGAKVMRSASFAEAVEALKALEHLNLILTDLWLDDGFSGRDLIVQARGLFPECHVALMSTRGAPADLPPDVVFAAKPVTQDAIREIYLAVHGAKPASYSSSA</sequence>
<keyword evidence="5" id="KW-0808">Transferase</keyword>
<feature type="domain" description="Response regulatory" evidence="10">
    <location>
        <begin position="637"/>
        <end position="748"/>
    </location>
</feature>
<evidence type="ECO:0000259" key="11">
    <source>
        <dbReference type="PROSITE" id="PS50885"/>
    </source>
</evidence>
<dbReference type="Gene3D" id="6.10.340.10">
    <property type="match status" value="1"/>
</dbReference>
<evidence type="ECO:0000256" key="8">
    <source>
        <dbReference type="SAM" id="Coils"/>
    </source>
</evidence>
<evidence type="ECO:0000256" key="2">
    <source>
        <dbReference type="ARBA" id="ARBA00004370"/>
    </source>
</evidence>
<evidence type="ECO:0000256" key="7">
    <source>
        <dbReference type="PROSITE-ProRule" id="PRU00169"/>
    </source>
</evidence>
<feature type="modified residue" description="4-aspartylphosphate" evidence="7">
    <location>
        <position position="687"/>
    </location>
</feature>
<dbReference type="Gene3D" id="3.30.450.20">
    <property type="entry name" value="PAS domain"/>
    <property type="match status" value="1"/>
</dbReference>
<evidence type="ECO:0000259" key="9">
    <source>
        <dbReference type="PROSITE" id="PS50109"/>
    </source>
</evidence>
<feature type="coiled-coil region" evidence="8">
    <location>
        <begin position="167"/>
        <end position="194"/>
    </location>
</feature>
<gene>
    <name evidence="12" type="ORF">GGQ68_003893</name>
</gene>
<dbReference type="CDD" id="cd06225">
    <property type="entry name" value="HAMP"/>
    <property type="match status" value="1"/>
</dbReference>
<dbReference type="PROSITE" id="PS50885">
    <property type="entry name" value="HAMP"/>
    <property type="match status" value="1"/>
</dbReference>
<dbReference type="CDD" id="cd00082">
    <property type="entry name" value="HisKA"/>
    <property type="match status" value="1"/>
</dbReference>
<dbReference type="InterPro" id="IPR005467">
    <property type="entry name" value="His_kinase_dom"/>
</dbReference>
<dbReference type="PROSITE" id="PS50110">
    <property type="entry name" value="RESPONSE_REGULATORY"/>
    <property type="match status" value="1"/>
</dbReference>
<dbReference type="Pfam" id="PF00672">
    <property type="entry name" value="HAMP"/>
    <property type="match status" value="1"/>
</dbReference>
<dbReference type="InterPro" id="IPR036890">
    <property type="entry name" value="HATPase_C_sf"/>
</dbReference>
<dbReference type="SMART" id="SM00387">
    <property type="entry name" value="HATPase_c"/>
    <property type="match status" value="1"/>
</dbReference>
<dbReference type="SUPFAM" id="SSF52172">
    <property type="entry name" value="CheY-like"/>
    <property type="match status" value="1"/>
</dbReference>
<dbReference type="Pfam" id="PF02518">
    <property type="entry name" value="HATPase_c"/>
    <property type="match status" value="1"/>
</dbReference>
<dbReference type="GO" id="GO:0016020">
    <property type="term" value="C:membrane"/>
    <property type="evidence" value="ECO:0007669"/>
    <property type="project" value="UniProtKB-SubCell"/>
</dbReference>
<dbReference type="SUPFAM" id="SSF47384">
    <property type="entry name" value="Homodimeric domain of signal transducing histidine kinase"/>
    <property type="match status" value="1"/>
</dbReference>
<dbReference type="SMART" id="SM00448">
    <property type="entry name" value="REC"/>
    <property type="match status" value="1"/>
</dbReference>
<comment type="caution">
    <text evidence="12">The sequence shown here is derived from an EMBL/GenBank/DDBJ whole genome shotgun (WGS) entry which is preliminary data.</text>
</comment>
<dbReference type="AlphaFoldDB" id="A0A7W6DQW0"/>
<evidence type="ECO:0000259" key="10">
    <source>
        <dbReference type="PROSITE" id="PS50110"/>
    </source>
</evidence>
<feature type="domain" description="Histidine kinase" evidence="9">
    <location>
        <begin position="412"/>
        <end position="624"/>
    </location>
</feature>
<dbReference type="InterPro" id="IPR036097">
    <property type="entry name" value="HisK_dim/P_sf"/>
</dbReference>
<dbReference type="SMART" id="SM00388">
    <property type="entry name" value="HisKA"/>
    <property type="match status" value="1"/>
</dbReference>
<dbReference type="Pfam" id="PF00512">
    <property type="entry name" value="HisKA"/>
    <property type="match status" value="1"/>
</dbReference>
<organism evidence="12 13">
    <name type="scientific">Sagittula marina</name>
    <dbReference type="NCBI Taxonomy" id="943940"/>
    <lineage>
        <taxon>Bacteria</taxon>
        <taxon>Pseudomonadati</taxon>
        <taxon>Pseudomonadota</taxon>
        <taxon>Alphaproteobacteria</taxon>
        <taxon>Rhodobacterales</taxon>
        <taxon>Roseobacteraceae</taxon>
        <taxon>Sagittula</taxon>
    </lineage>
</organism>
<dbReference type="InterPro" id="IPR035965">
    <property type="entry name" value="PAS-like_dom_sf"/>
</dbReference>
<dbReference type="InterPro" id="IPR001789">
    <property type="entry name" value="Sig_transdc_resp-reg_receiver"/>
</dbReference>
<dbReference type="SUPFAM" id="SSF55874">
    <property type="entry name" value="ATPase domain of HSP90 chaperone/DNA topoisomerase II/histidine kinase"/>
    <property type="match status" value="1"/>
</dbReference>
<dbReference type="InterPro" id="IPR003661">
    <property type="entry name" value="HisK_dim/P_dom"/>
</dbReference>
<dbReference type="InterPro" id="IPR003594">
    <property type="entry name" value="HATPase_dom"/>
</dbReference>
<keyword evidence="6 12" id="KW-0418">Kinase</keyword>
<reference evidence="12 13" key="1">
    <citation type="submission" date="2020-08" db="EMBL/GenBank/DDBJ databases">
        <title>Genomic Encyclopedia of Type Strains, Phase IV (KMG-IV): sequencing the most valuable type-strain genomes for metagenomic binning, comparative biology and taxonomic classification.</title>
        <authorList>
            <person name="Goeker M."/>
        </authorList>
    </citation>
    <scope>NUCLEOTIDE SEQUENCE [LARGE SCALE GENOMIC DNA]</scope>
    <source>
        <strain evidence="12 13">DSM 102235</strain>
    </source>
</reference>
<comment type="subcellular location">
    <subcellularLocation>
        <location evidence="2">Membrane</location>
    </subcellularLocation>
</comment>
<dbReference type="EMBL" id="JACIEJ010000010">
    <property type="protein sequence ID" value="MBB3987546.1"/>
    <property type="molecule type" value="Genomic_DNA"/>
</dbReference>
<comment type="catalytic activity">
    <reaction evidence="1">
        <text>ATP + protein L-histidine = ADP + protein N-phospho-L-histidine.</text>
        <dbReference type="EC" id="2.7.13.3"/>
    </reaction>
</comment>
<evidence type="ECO:0000256" key="3">
    <source>
        <dbReference type="ARBA" id="ARBA00012438"/>
    </source>
</evidence>
<dbReference type="PRINTS" id="PR00344">
    <property type="entry name" value="BCTRLSENSOR"/>
</dbReference>
<protein>
    <recommendedName>
        <fullName evidence="3">histidine kinase</fullName>
        <ecNumber evidence="3">2.7.13.3</ecNumber>
    </recommendedName>
</protein>
<feature type="domain" description="HAMP" evidence="11">
    <location>
        <begin position="226"/>
        <end position="280"/>
    </location>
</feature>
<keyword evidence="8" id="KW-0175">Coiled coil</keyword>
<evidence type="ECO:0000256" key="6">
    <source>
        <dbReference type="ARBA" id="ARBA00022777"/>
    </source>
</evidence>
<dbReference type="InterPro" id="IPR003660">
    <property type="entry name" value="HAMP_dom"/>
</dbReference>
<evidence type="ECO:0000256" key="1">
    <source>
        <dbReference type="ARBA" id="ARBA00000085"/>
    </source>
</evidence>
<dbReference type="InterPro" id="IPR004358">
    <property type="entry name" value="Sig_transdc_His_kin-like_C"/>
</dbReference>
<dbReference type="Gene3D" id="3.40.50.2300">
    <property type="match status" value="1"/>
</dbReference>
<keyword evidence="13" id="KW-1185">Reference proteome</keyword>
<dbReference type="Gene3D" id="1.10.287.130">
    <property type="match status" value="1"/>
</dbReference>
<name>A0A7W6DQW0_9RHOB</name>
<dbReference type="SUPFAM" id="SSF158472">
    <property type="entry name" value="HAMP domain-like"/>
    <property type="match status" value="1"/>
</dbReference>